<reference evidence="11 12" key="1">
    <citation type="journal article" date="2019" name="Nat. Med.">
        <title>A library of human gut bacterial isolates paired with longitudinal multiomics data enables mechanistic microbiome research.</title>
        <authorList>
            <person name="Poyet M."/>
            <person name="Groussin M."/>
            <person name="Gibbons S.M."/>
            <person name="Avila-Pacheco J."/>
            <person name="Jiang X."/>
            <person name="Kearney S.M."/>
            <person name="Perrotta A.R."/>
            <person name="Berdy B."/>
            <person name="Zhao S."/>
            <person name="Lieberman T.D."/>
            <person name="Swanson P.K."/>
            <person name="Smith M."/>
            <person name="Roesemann S."/>
            <person name="Alexander J.E."/>
            <person name="Rich S.A."/>
            <person name="Livny J."/>
            <person name="Vlamakis H."/>
            <person name="Clish C."/>
            <person name="Bullock K."/>
            <person name="Deik A."/>
            <person name="Scott J."/>
            <person name="Pierce K.A."/>
            <person name="Xavier R.J."/>
            <person name="Alm E.J."/>
        </authorList>
    </citation>
    <scope>NUCLEOTIDE SEQUENCE [LARGE SCALE GENOMIC DNA]</scope>
    <source>
        <strain evidence="4 11">BIOML-A1</strain>
        <strain evidence="1 14">BIOML-A106</strain>
        <strain evidence="2 13">BIOML-A46</strain>
        <strain evidence="3 12">BIOML-A7</strain>
    </source>
</reference>
<evidence type="ECO:0000313" key="7">
    <source>
        <dbReference type="EMBL" id="TWV76137.1"/>
    </source>
</evidence>
<dbReference type="Proteomes" id="UP000479773">
    <property type="component" value="Unassembled WGS sequence"/>
</dbReference>
<evidence type="ECO:0000313" key="1">
    <source>
        <dbReference type="EMBL" id="KAA4756555.1"/>
    </source>
</evidence>
<sequence>MGVRFYQIDIITIFAPDQIVNNGHRNRKSSVRALSPRQCPIADAGKFSTSKETMVDGFLLSEPEQ</sequence>
<dbReference type="Proteomes" id="UP000318041">
    <property type="component" value="Unassembled WGS sequence"/>
</dbReference>
<evidence type="ECO:0000313" key="12">
    <source>
        <dbReference type="Proteomes" id="UP000436803"/>
    </source>
</evidence>
<organism evidence="2 13">
    <name type="scientific">Bacteroides fragilis</name>
    <dbReference type="NCBI Taxonomy" id="817"/>
    <lineage>
        <taxon>Bacteria</taxon>
        <taxon>Pseudomonadati</taxon>
        <taxon>Bacteroidota</taxon>
        <taxon>Bacteroidia</taxon>
        <taxon>Bacteroidales</taxon>
        <taxon>Bacteroidaceae</taxon>
        <taxon>Bacteroides</taxon>
    </lineage>
</organism>
<reference evidence="7 9" key="4">
    <citation type="submission" date="2019-08" db="EMBL/GenBank/DDBJ databases">
        <title>Genome sequencing of Bacteroides fragilis Sample_iSURF_9.</title>
        <authorList>
            <person name="Chandler J.E."/>
            <person name="Ruoff K.L."/>
            <person name="Price C.E."/>
            <person name="Valls R.A."/>
            <person name="O'Toole G.A."/>
        </authorList>
    </citation>
    <scope>NUCLEOTIDE SEQUENCE [LARGE SCALE GENOMIC DNA]</scope>
    <source>
        <strain evidence="7 9">CFPLTA004_1B</strain>
    </source>
</reference>
<evidence type="ECO:0000313" key="5">
    <source>
        <dbReference type="EMBL" id="TWV42385.1"/>
    </source>
</evidence>
<dbReference type="EMBL" id="VWCJ01000002">
    <property type="protein sequence ID" value="KAA5000743.1"/>
    <property type="molecule type" value="Genomic_DNA"/>
</dbReference>
<evidence type="ECO:0000313" key="11">
    <source>
        <dbReference type="Proteomes" id="UP000429838"/>
    </source>
</evidence>
<protein>
    <submittedName>
        <fullName evidence="2">Uncharacterized protein</fullName>
    </submittedName>
</protein>
<dbReference type="EMBL" id="VWAW01000001">
    <property type="protein sequence ID" value="KAA5178544.1"/>
    <property type="molecule type" value="Genomic_DNA"/>
</dbReference>
<dbReference type="EMBL" id="VOHT01000003">
    <property type="protein sequence ID" value="TWV50088.1"/>
    <property type="molecule type" value="Genomic_DNA"/>
</dbReference>
<evidence type="ECO:0000313" key="3">
    <source>
        <dbReference type="EMBL" id="KAA5178544.1"/>
    </source>
</evidence>
<proteinExistence type="predicted"/>
<dbReference type="Proteomes" id="UP000319026">
    <property type="component" value="Unassembled WGS sequence"/>
</dbReference>
<evidence type="ECO:0000313" key="13">
    <source>
        <dbReference type="Proteomes" id="UP000460666"/>
    </source>
</evidence>
<evidence type="ECO:0000313" key="10">
    <source>
        <dbReference type="Proteomes" id="UP000319026"/>
    </source>
</evidence>
<comment type="caution">
    <text evidence="2">The sequence shown here is derived from an EMBL/GenBank/DDBJ whole genome shotgun (WGS) entry which is preliminary data.</text>
</comment>
<dbReference type="Proteomes" id="UP000436803">
    <property type="component" value="Unassembled WGS sequence"/>
</dbReference>
<evidence type="ECO:0000313" key="6">
    <source>
        <dbReference type="EMBL" id="TWV50088.1"/>
    </source>
</evidence>
<evidence type="ECO:0000313" key="9">
    <source>
        <dbReference type="Proteomes" id="UP000318041"/>
    </source>
</evidence>
<dbReference type="Proteomes" id="UP000429838">
    <property type="component" value="Unassembled WGS sequence"/>
</dbReference>
<dbReference type="AlphaFoldDB" id="A0A395WHR8"/>
<evidence type="ECO:0000313" key="2">
    <source>
        <dbReference type="EMBL" id="KAA5000743.1"/>
    </source>
</evidence>
<evidence type="ECO:0000313" key="8">
    <source>
        <dbReference type="Proteomes" id="UP000315444"/>
    </source>
</evidence>
<dbReference type="EMBL" id="VWEQ01000001">
    <property type="protein sequence ID" value="KAA4756555.1"/>
    <property type="molecule type" value="Genomic_DNA"/>
</dbReference>
<dbReference type="Proteomes" id="UP000315444">
    <property type="component" value="Unassembled WGS sequence"/>
</dbReference>
<evidence type="ECO:0000313" key="4">
    <source>
        <dbReference type="EMBL" id="KAA5209412.1"/>
    </source>
</evidence>
<name>A0A395WHR8_BACFG</name>
<dbReference type="EMBL" id="VWAQ01000003">
    <property type="protein sequence ID" value="KAA5209412.1"/>
    <property type="molecule type" value="Genomic_DNA"/>
</dbReference>
<dbReference type="EMBL" id="VOHV01000003">
    <property type="protein sequence ID" value="TWV42385.1"/>
    <property type="molecule type" value="Genomic_DNA"/>
</dbReference>
<dbReference type="EMBL" id="VOHY01000004">
    <property type="protein sequence ID" value="TWV76137.1"/>
    <property type="molecule type" value="Genomic_DNA"/>
</dbReference>
<gene>
    <name evidence="4" type="ORF">F2Z25_04450</name>
    <name evidence="3" type="ORF">F2Z29_00570</name>
    <name evidence="2" type="ORF">F2Z89_04150</name>
    <name evidence="1" type="ORF">F3B44_02075</name>
    <name evidence="6" type="ORF">FSA03_09500</name>
    <name evidence="5" type="ORF">FSA06_09350</name>
    <name evidence="7" type="ORF">FSA08_06225</name>
</gene>
<accession>A0A395WHR8</accession>
<reference evidence="5 8" key="3">
    <citation type="submission" date="2019-07" db="EMBL/GenBank/DDBJ databases">
        <title>Genome sequencing of Bacteroides fragilis.</title>
        <authorList>
            <person name="Galasyn E.V."/>
            <person name="Ruoff K.L."/>
            <person name="Price C.E."/>
            <person name="Valls R.A."/>
            <person name="O'Toole G.A."/>
        </authorList>
    </citation>
    <scope>NUCLEOTIDE SEQUENCE [LARGE SCALE GENOMIC DNA]</scope>
    <source>
        <strain evidence="5 8">AD135F_1B</strain>
    </source>
</reference>
<dbReference type="Proteomes" id="UP000460666">
    <property type="component" value="Unassembled WGS sequence"/>
</dbReference>
<evidence type="ECO:0000313" key="14">
    <source>
        <dbReference type="Proteomes" id="UP000479773"/>
    </source>
</evidence>
<reference evidence="6 10" key="2">
    <citation type="submission" date="2019-07" db="EMBL/GenBank/DDBJ databases">
        <title>Genome Sequencing of Bacteroides fragilis.</title>
        <authorList>
            <person name="Pinto K.M."/>
            <person name="Ruoff K.L."/>
            <person name="Price C.E."/>
            <person name="Valls R.A."/>
            <person name="O'Toole G.A."/>
        </authorList>
    </citation>
    <scope>NUCLEOTIDE SEQUENCE [LARGE SCALE GENOMIC DNA]</scope>
    <source>
        <strain evidence="6 10">AD135F_3B</strain>
    </source>
</reference>